<accession>A0A4R4Z9D7</accession>
<comment type="caution">
    <text evidence="1">The sequence shown here is derived from an EMBL/GenBank/DDBJ whole genome shotgun (WGS) entry which is preliminary data.</text>
</comment>
<dbReference type="AlphaFoldDB" id="A0A4R4Z9D7"/>
<dbReference type="Proteomes" id="UP000295302">
    <property type="component" value="Unassembled WGS sequence"/>
</dbReference>
<evidence type="ECO:0000313" key="2">
    <source>
        <dbReference type="Proteomes" id="UP000295302"/>
    </source>
</evidence>
<evidence type="ECO:0000313" key="1">
    <source>
        <dbReference type="EMBL" id="TDD54596.1"/>
    </source>
</evidence>
<reference evidence="1 2" key="1">
    <citation type="submission" date="2019-03" db="EMBL/GenBank/DDBJ databases">
        <title>Draft genome sequences of novel Actinobacteria.</title>
        <authorList>
            <person name="Sahin N."/>
            <person name="Ay H."/>
            <person name="Saygin H."/>
        </authorList>
    </citation>
    <scope>NUCLEOTIDE SEQUENCE [LARGE SCALE GENOMIC DNA]</scope>
    <source>
        <strain evidence="1 2">CH32</strain>
    </source>
</reference>
<organism evidence="1 2">
    <name type="scientific">Nonomuraea terrae</name>
    <dbReference type="NCBI Taxonomy" id="2530383"/>
    <lineage>
        <taxon>Bacteria</taxon>
        <taxon>Bacillati</taxon>
        <taxon>Actinomycetota</taxon>
        <taxon>Actinomycetes</taxon>
        <taxon>Streptosporangiales</taxon>
        <taxon>Streptosporangiaceae</taxon>
        <taxon>Nonomuraea</taxon>
    </lineage>
</organism>
<gene>
    <name evidence="1" type="ORF">E1286_05245</name>
</gene>
<dbReference type="RefSeq" id="WP_132609224.1">
    <property type="nucleotide sequence ID" value="NZ_SMKQ01000008.1"/>
</dbReference>
<sequence length="609" mass="62745">MPIEIHSSSPAPATGSGTITTAAFSPPANSLLVAVVGASVSSPVISNSGTARTWTLRRQHASAAGVAIYTAPNPTALSNITVSIGTATGGLKVYVLTGQDPTNPIGVNGSGSSTQNNATVNGYVSTAVGSRGFAVAWDLSGNGLPTSTDEEAAWELFGLGGMGLAKASGVATAGETVTFNMDAGGTAAADWAWVALEIISASLDATIDAVEVEASAEVPAVAIESGQTVHSAAVEASAEVPAVELHAGQTADPDPVDAWAQVLEPDVVAGSAELVEPTVVDGAGDVPAPAITAEQHRTLTPDAVDASADVPDPDITAIRAWTLTPSTVEAQGLIPSPDVNVPVLPGDLITGDWQIEWAGQIYGGHGNVYRVLADSVEGWDNLPGLDSDSALRPSRHGAWPGKQLAQQREVSAIIAIDDPQTFAASLRALRRATRVQDGDGEQNLVIRTYGEALVTTGVVSAREIPTQHYGQGWAQVSVRWTCSDPRRYSLAQYSQVIPAGGTQSIANAGDVATSPRFRILGPAVNPVLVNVTLDRILGFDLTLTSGQLLEVNTQLGTVKIGETSYMSTLSAESVPVEDFIVDLDDNELAYEVDSGGAAGAECLWSDAYL</sequence>
<dbReference type="OrthoDB" id="5182475at2"/>
<dbReference type="EMBL" id="SMKQ01000008">
    <property type="protein sequence ID" value="TDD54596.1"/>
    <property type="molecule type" value="Genomic_DNA"/>
</dbReference>
<proteinExistence type="predicted"/>
<name>A0A4R4Z9D7_9ACTN</name>
<protein>
    <submittedName>
        <fullName evidence="1">Uncharacterized protein</fullName>
    </submittedName>
</protein>
<keyword evidence="2" id="KW-1185">Reference proteome</keyword>